<reference evidence="4" key="1">
    <citation type="submission" date="2017-02" db="EMBL/GenBank/DDBJ databases">
        <authorList>
            <person name="Tafer H."/>
            <person name="Lopandic K."/>
        </authorList>
    </citation>
    <scope>NUCLEOTIDE SEQUENCE [LARGE SCALE GENOMIC DNA]</scope>
    <source>
        <strain evidence="4">CBS 366.77</strain>
    </source>
</reference>
<evidence type="ECO:0000256" key="1">
    <source>
        <dbReference type="SAM" id="Coils"/>
    </source>
</evidence>
<keyword evidence="1" id="KW-0175">Coiled coil</keyword>
<evidence type="ECO:0000313" key="3">
    <source>
        <dbReference type="EMBL" id="RJE26806.1"/>
    </source>
</evidence>
<proteinExistence type="predicted"/>
<feature type="coiled-coil region" evidence="1">
    <location>
        <begin position="136"/>
        <end position="163"/>
    </location>
</feature>
<comment type="caution">
    <text evidence="3">The sequence shown here is derived from an EMBL/GenBank/DDBJ whole genome shotgun (WGS) entry which is preliminary data.</text>
</comment>
<dbReference type="OrthoDB" id="10566169at2759"/>
<keyword evidence="4" id="KW-1185">Reference proteome</keyword>
<feature type="compositionally biased region" description="Polar residues" evidence="2">
    <location>
        <begin position="7"/>
        <end position="23"/>
    </location>
</feature>
<sequence length="183" mass="21519">MKKRSPKTTSNTMERSQLSTISKSAHLPMRNDSAHSHATLRPSDFYQSSSKPAASSRATFTSLDDFEIANLNKASLELLGRDLYEQHLEDTKYLERRREIQQHYRSLVEYDRLRYITELERINASFSFLDRQDKLDRELEERIHLQELKLKKVQRRLNRLARANDLFGEVSNPLFHPELSALK</sequence>
<protein>
    <submittedName>
        <fullName evidence="3">Uncharacterized protein</fullName>
    </submittedName>
</protein>
<evidence type="ECO:0000256" key="2">
    <source>
        <dbReference type="SAM" id="MobiDB-lite"/>
    </source>
</evidence>
<name>A0A3A2ZUR6_9EURO</name>
<dbReference type="Proteomes" id="UP000266188">
    <property type="component" value="Unassembled WGS sequence"/>
</dbReference>
<feature type="region of interest" description="Disordered" evidence="2">
    <location>
        <begin position="1"/>
        <end position="51"/>
    </location>
</feature>
<dbReference type="EMBL" id="MVGC01000014">
    <property type="protein sequence ID" value="RJE26806.1"/>
    <property type="molecule type" value="Genomic_DNA"/>
</dbReference>
<organism evidence="3 4">
    <name type="scientific">Aspergillus sclerotialis</name>
    <dbReference type="NCBI Taxonomy" id="2070753"/>
    <lineage>
        <taxon>Eukaryota</taxon>
        <taxon>Fungi</taxon>
        <taxon>Dikarya</taxon>
        <taxon>Ascomycota</taxon>
        <taxon>Pezizomycotina</taxon>
        <taxon>Eurotiomycetes</taxon>
        <taxon>Eurotiomycetidae</taxon>
        <taxon>Eurotiales</taxon>
        <taxon>Aspergillaceae</taxon>
        <taxon>Aspergillus</taxon>
        <taxon>Aspergillus subgen. Polypaecilum</taxon>
    </lineage>
</organism>
<evidence type="ECO:0000313" key="4">
    <source>
        <dbReference type="Proteomes" id="UP000266188"/>
    </source>
</evidence>
<dbReference type="AlphaFoldDB" id="A0A3A2ZUR6"/>
<gene>
    <name evidence="3" type="ORF">PHISCL_00831</name>
</gene>
<accession>A0A3A2ZUR6</accession>